<dbReference type="Pfam" id="PF13903">
    <property type="entry name" value="Claudin_2"/>
    <property type="match status" value="1"/>
</dbReference>
<evidence type="ECO:0000256" key="1">
    <source>
        <dbReference type="ARBA" id="ARBA00004141"/>
    </source>
</evidence>
<dbReference type="AlphaFoldDB" id="A0AAV4NCU8"/>
<proteinExistence type="predicted"/>
<evidence type="ECO:0000256" key="2">
    <source>
        <dbReference type="ARBA" id="ARBA00022692"/>
    </source>
</evidence>
<evidence type="ECO:0000256" key="3">
    <source>
        <dbReference type="ARBA" id="ARBA00022989"/>
    </source>
</evidence>
<feature type="transmembrane region" description="Helical" evidence="5">
    <location>
        <begin position="42"/>
        <end position="62"/>
    </location>
</feature>
<name>A0AAV4NCU8_CAEEX</name>
<dbReference type="EMBL" id="BPLR01003165">
    <property type="protein sequence ID" value="GIX81786.1"/>
    <property type="molecule type" value="Genomic_DNA"/>
</dbReference>
<comment type="subcellular location">
    <subcellularLocation>
        <location evidence="1">Membrane</location>
        <topology evidence="1">Multi-pass membrane protein</topology>
    </subcellularLocation>
</comment>
<feature type="transmembrane region" description="Helical" evidence="5">
    <location>
        <begin position="117"/>
        <end position="136"/>
    </location>
</feature>
<feature type="transmembrane region" description="Helical" evidence="5">
    <location>
        <begin position="189"/>
        <end position="215"/>
    </location>
</feature>
<keyword evidence="2 5" id="KW-0812">Transmembrane</keyword>
<reference evidence="6 7" key="1">
    <citation type="submission" date="2021-06" db="EMBL/GenBank/DDBJ databases">
        <title>Caerostris extrusa draft genome.</title>
        <authorList>
            <person name="Kono N."/>
            <person name="Arakawa K."/>
        </authorList>
    </citation>
    <scope>NUCLEOTIDE SEQUENCE [LARGE SCALE GENOMIC DNA]</scope>
</reference>
<keyword evidence="7" id="KW-1185">Reference proteome</keyword>
<keyword evidence="3 5" id="KW-1133">Transmembrane helix</keyword>
<organism evidence="6 7">
    <name type="scientific">Caerostris extrusa</name>
    <name type="common">Bark spider</name>
    <name type="synonym">Caerostris bankana</name>
    <dbReference type="NCBI Taxonomy" id="172846"/>
    <lineage>
        <taxon>Eukaryota</taxon>
        <taxon>Metazoa</taxon>
        <taxon>Ecdysozoa</taxon>
        <taxon>Arthropoda</taxon>
        <taxon>Chelicerata</taxon>
        <taxon>Arachnida</taxon>
        <taxon>Araneae</taxon>
        <taxon>Araneomorphae</taxon>
        <taxon>Entelegynae</taxon>
        <taxon>Araneoidea</taxon>
        <taxon>Araneidae</taxon>
        <taxon>Caerostris</taxon>
    </lineage>
</organism>
<protein>
    <submittedName>
        <fullName evidence="6">Uncharacterized protein</fullName>
    </submittedName>
</protein>
<evidence type="ECO:0000256" key="4">
    <source>
        <dbReference type="ARBA" id="ARBA00023136"/>
    </source>
</evidence>
<dbReference type="Gene3D" id="1.20.140.150">
    <property type="match status" value="1"/>
</dbReference>
<dbReference type="GO" id="GO:0016020">
    <property type="term" value="C:membrane"/>
    <property type="evidence" value="ECO:0007669"/>
    <property type="project" value="UniProtKB-SubCell"/>
</dbReference>
<evidence type="ECO:0000313" key="7">
    <source>
        <dbReference type="Proteomes" id="UP001054945"/>
    </source>
</evidence>
<gene>
    <name evidence="6" type="primary">AVEN_42877_1</name>
    <name evidence="6" type="ORF">CEXT_299411</name>
</gene>
<dbReference type="InterPro" id="IPR004031">
    <property type="entry name" value="PMP22/EMP/MP20/Claudin"/>
</dbReference>
<dbReference type="Proteomes" id="UP001054945">
    <property type="component" value="Unassembled WGS sequence"/>
</dbReference>
<comment type="caution">
    <text evidence="6">The sequence shown here is derived from an EMBL/GenBank/DDBJ whole genome shotgun (WGS) entry which is preliminary data.</text>
</comment>
<keyword evidence="4 5" id="KW-0472">Membrane</keyword>
<evidence type="ECO:0000313" key="6">
    <source>
        <dbReference type="EMBL" id="GIX81786.1"/>
    </source>
</evidence>
<accession>A0AAV4NCU8</accession>
<evidence type="ECO:0000256" key="5">
    <source>
        <dbReference type="SAM" id="Phobius"/>
    </source>
</evidence>
<feature type="transmembrane region" description="Helical" evidence="5">
    <location>
        <begin position="148"/>
        <end position="169"/>
    </location>
</feature>
<sequence length="283" mass="32040">MSDTGGHQKKPERVRKQSAIQKIRRRVAGRDPAEVLAFERRCLVVASVGLLLAFLLWCIAVSTDFLVPRSAGEWRPHLCESQQQLLRPQPLWPVDHLQIWYLNGTQEGAANYTRTETAFAIITFLLIVMGFGFALYTFKEPRYMFKRLAAGVHFIAAGCSPVVVIEVVINSVEYEEQYLTARHPKGAIWTYGYSFVFACLTFVALPSSVGSPFCICSRKKKGDRSGQGTISISFAPGELKIVCRSQYHLNLRTENRLQILISFAPGELKIVWVRSQYRLHLEN</sequence>